<evidence type="ECO:0000313" key="1">
    <source>
        <dbReference type="EMBL" id="PIA26298.1"/>
    </source>
</evidence>
<dbReference type="InParanoid" id="A0A2G5C4S1"/>
<reference evidence="1 2" key="1">
    <citation type="submission" date="2017-09" db="EMBL/GenBank/DDBJ databases">
        <title>WGS assembly of Aquilegia coerulea Goldsmith.</title>
        <authorList>
            <person name="Hodges S."/>
            <person name="Kramer E."/>
            <person name="Nordborg M."/>
            <person name="Tomkins J."/>
            <person name="Borevitz J."/>
            <person name="Derieg N."/>
            <person name="Yan J."/>
            <person name="Mihaltcheva S."/>
            <person name="Hayes R.D."/>
            <person name="Rokhsar D."/>
        </authorList>
    </citation>
    <scope>NUCLEOTIDE SEQUENCE [LARGE SCALE GENOMIC DNA]</scope>
    <source>
        <strain evidence="2">cv. Goldsmith</strain>
    </source>
</reference>
<name>A0A2G5C4S1_AQUCA</name>
<dbReference type="EMBL" id="KZ305112">
    <property type="protein sequence ID" value="PIA26298.1"/>
    <property type="molecule type" value="Genomic_DNA"/>
</dbReference>
<dbReference type="Proteomes" id="UP000230069">
    <property type="component" value="Unassembled WGS sequence"/>
</dbReference>
<organism evidence="1 2">
    <name type="scientific">Aquilegia coerulea</name>
    <name type="common">Rocky mountain columbine</name>
    <dbReference type="NCBI Taxonomy" id="218851"/>
    <lineage>
        <taxon>Eukaryota</taxon>
        <taxon>Viridiplantae</taxon>
        <taxon>Streptophyta</taxon>
        <taxon>Embryophyta</taxon>
        <taxon>Tracheophyta</taxon>
        <taxon>Spermatophyta</taxon>
        <taxon>Magnoliopsida</taxon>
        <taxon>Ranunculales</taxon>
        <taxon>Ranunculaceae</taxon>
        <taxon>Thalictroideae</taxon>
        <taxon>Aquilegia</taxon>
    </lineage>
</organism>
<proteinExistence type="predicted"/>
<protein>
    <submittedName>
        <fullName evidence="1">Uncharacterized protein</fullName>
    </submittedName>
</protein>
<accession>A0A2G5C4S1</accession>
<keyword evidence="2" id="KW-1185">Reference proteome</keyword>
<gene>
    <name evidence="1" type="ORF">AQUCO_09500041v1</name>
</gene>
<sequence length="88" mass="9736">MPLSIPKRTGHVKLTRTSQGWSVSFACCLPGWLVIVEHDHESNTSVNATTITITINLLLPCIMSQLSVPIHSFWPNLTPTPYLLLPLS</sequence>
<evidence type="ECO:0000313" key="2">
    <source>
        <dbReference type="Proteomes" id="UP000230069"/>
    </source>
</evidence>
<dbReference type="AlphaFoldDB" id="A0A2G5C4S1"/>
<dbReference type="PROSITE" id="PS51257">
    <property type="entry name" value="PROKAR_LIPOPROTEIN"/>
    <property type="match status" value="1"/>
</dbReference>